<reference evidence="3" key="1">
    <citation type="submission" date="2017-06" db="EMBL/GenBank/DDBJ databases">
        <authorList>
            <person name="Varghese N."/>
            <person name="Submissions S."/>
        </authorList>
    </citation>
    <scope>NUCLEOTIDE SEQUENCE [LARGE SCALE GENOMIC DNA]</scope>
    <source>
        <strain evidence="3">5C</strain>
    </source>
</reference>
<name>A0A239B6E6_9BACT</name>
<keyword evidence="1" id="KW-0732">Signal</keyword>
<evidence type="ECO:0000256" key="1">
    <source>
        <dbReference type="SAM" id="SignalP"/>
    </source>
</evidence>
<dbReference type="Proteomes" id="UP000198480">
    <property type="component" value="Unassembled WGS sequence"/>
</dbReference>
<keyword evidence="3" id="KW-1185">Reference proteome</keyword>
<evidence type="ECO:0000313" key="3">
    <source>
        <dbReference type="Proteomes" id="UP000198480"/>
    </source>
</evidence>
<dbReference type="EMBL" id="FZOK01000002">
    <property type="protein sequence ID" value="SNS03252.1"/>
    <property type="molecule type" value="Genomic_DNA"/>
</dbReference>
<evidence type="ECO:0000313" key="2">
    <source>
        <dbReference type="EMBL" id="SNS03252.1"/>
    </source>
</evidence>
<dbReference type="AlphaFoldDB" id="A0A239B6E6"/>
<accession>A0A239B6E6</accession>
<feature type="signal peptide" evidence="1">
    <location>
        <begin position="1"/>
        <end position="22"/>
    </location>
</feature>
<organism evidence="2 3">
    <name type="scientific">Belliella buryatensis</name>
    <dbReference type="NCBI Taxonomy" id="1500549"/>
    <lineage>
        <taxon>Bacteria</taxon>
        <taxon>Pseudomonadati</taxon>
        <taxon>Bacteroidota</taxon>
        <taxon>Cytophagia</taxon>
        <taxon>Cytophagales</taxon>
        <taxon>Cyclobacteriaceae</taxon>
        <taxon>Belliella</taxon>
    </lineage>
</organism>
<proteinExistence type="predicted"/>
<protein>
    <recommendedName>
        <fullName evidence="4">NVEALA protein</fullName>
    </recommendedName>
</protein>
<evidence type="ECO:0008006" key="4">
    <source>
        <dbReference type="Google" id="ProtNLM"/>
    </source>
</evidence>
<feature type="chain" id="PRO_5013348618" description="NVEALA protein" evidence="1">
    <location>
        <begin position="23"/>
        <end position="72"/>
    </location>
</feature>
<dbReference type="OrthoDB" id="840450at2"/>
<sequence>MKKVILFTVVMFSSFFLSQNIAQDANIEPILDGGGEKVNWYYFDCPYNSGKECKTNSSSQFCAKSKTKPIGA</sequence>
<dbReference type="RefSeq" id="WP_089237717.1">
    <property type="nucleotide sequence ID" value="NZ_FZOK01000002.1"/>
</dbReference>
<gene>
    <name evidence="2" type="ORF">SAMN06295967_102147</name>
</gene>